<evidence type="ECO:0000313" key="2">
    <source>
        <dbReference type="EMBL" id="MPC50924.1"/>
    </source>
</evidence>
<keyword evidence="3" id="KW-1185">Reference proteome</keyword>
<evidence type="ECO:0000313" key="3">
    <source>
        <dbReference type="Proteomes" id="UP000324222"/>
    </source>
</evidence>
<evidence type="ECO:0000256" key="1">
    <source>
        <dbReference type="SAM" id="MobiDB-lite"/>
    </source>
</evidence>
<organism evidence="2 3">
    <name type="scientific">Portunus trituberculatus</name>
    <name type="common">Swimming crab</name>
    <name type="synonym">Neptunus trituberculatus</name>
    <dbReference type="NCBI Taxonomy" id="210409"/>
    <lineage>
        <taxon>Eukaryota</taxon>
        <taxon>Metazoa</taxon>
        <taxon>Ecdysozoa</taxon>
        <taxon>Arthropoda</taxon>
        <taxon>Crustacea</taxon>
        <taxon>Multicrustacea</taxon>
        <taxon>Malacostraca</taxon>
        <taxon>Eumalacostraca</taxon>
        <taxon>Eucarida</taxon>
        <taxon>Decapoda</taxon>
        <taxon>Pleocyemata</taxon>
        <taxon>Brachyura</taxon>
        <taxon>Eubrachyura</taxon>
        <taxon>Portunoidea</taxon>
        <taxon>Portunidae</taxon>
        <taxon>Portuninae</taxon>
        <taxon>Portunus</taxon>
    </lineage>
</organism>
<feature type="region of interest" description="Disordered" evidence="1">
    <location>
        <begin position="134"/>
        <end position="181"/>
    </location>
</feature>
<proteinExistence type="predicted"/>
<accession>A0A5B7G358</accession>
<dbReference type="EMBL" id="VSRR010009809">
    <property type="protein sequence ID" value="MPC50924.1"/>
    <property type="molecule type" value="Genomic_DNA"/>
</dbReference>
<name>A0A5B7G358_PORTR</name>
<reference evidence="2 3" key="1">
    <citation type="submission" date="2019-05" db="EMBL/GenBank/DDBJ databases">
        <title>Another draft genome of Portunus trituberculatus and its Hox gene families provides insights of decapod evolution.</title>
        <authorList>
            <person name="Jeong J.-H."/>
            <person name="Song I."/>
            <person name="Kim S."/>
            <person name="Choi T."/>
            <person name="Kim D."/>
            <person name="Ryu S."/>
            <person name="Kim W."/>
        </authorList>
    </citation>
    <scope>NUCLEOTIDE SEQUENCE [LARGE SCALE GENOMIC DNA]</scope>
    <source>
        <tissue evidence="2">Muscle</tissue>
    </source>
</reference>
<sequence>MGSVLIRSSLLLLDGFAQDQTAPGSWVVSSRTLILFALIVGISATKDKLTAKDSASQQSSKPTIANDLSLFLKSWQEEFCAFPHYGPLSSSCALIFRSGPDAVQCPAPPRVLTQKGVCSHTKSGVPEGAVRGLEVPLKRSRPPKDDARRMKKSRPTSVVSGKPPSRDWSVGGRQVGGGLVQ</sequence>
<dbReference type="Proteomes" id="UP000324222">
    <property type="component" value="Unassembled WGS sequence"/>
</dbReference>
<gene>
    <name evidence="2" type="ORF">E2C01_044757</name>
</gene>
<dbReference type="AlphaFoldDB" id="A0A5B7G358"/>
<protein>
    <submittedName>
        <fullName evidence="2">Uncharacterized protein</fullName>
    </submittedName>
</protein>
<comment type="caution">
    <text evidence="2">The sequence shown here is derived from an EMBL/GenBank/DDBJ whole genome shotgun (WGS) entry which is preliminary data.</text>
</comment>